<protein>
    <submittedName>
        <fullName evidence="3">Uncharacterized protein</fullName>
    </submittedName>
</protein>
<feature type="compositionally biased region" description="Polar residues" evidence="1">
    <location>
        <begin position="59"/>
        <end position="96"/>
    </location>
</feature>
<feature type="compositionally biased region" description="Low complexity" evidence="1">
    <location>
        <begin position="372"/>
        <end position="382"/>
    </location>
</feature>
<evidence type="ECO:0000256" key="2">
    <source>
        <dbReference type="SAM" id="Phobius"/>
    </source>
</evidence>
<feature type="region of interest" description="Disordered" evidence="1">
    <location>
        <begin position="233"/>
        <end position="257"/>
    </location>
</feature>
<name>A0A7V1CXS8_9GAMM</name>
<proteinExistence type="predicted"/>
<comment type="caution">
    <text evidence="3">The sequence shown here is derived from an EMBL/GenBank/DDBJ whole genome shotgun (WGS) entry which is preliminary data.</text>
</comment>
<feature type="transmembrane region" description="Helical" evidence="2">
    <location>
        <begin position="158"/>
        <end position="177"/>
    </location>
</feature>
<sequence length="446" mass="47725">MYKQQMQQYSDNTSSRSYRNAARDYDKNCSNPPPVEQSQPQITAPKSTMPEPVTKQAEDSNTLATEQPSTAVNPLDSSAEASTSQAKLNQTTPSETVSAAVPDAAIAAREVATPAAEFSDEAINEQAERLNAAPVIALPPVTAMNTDASSGDADTGSLLMPSLLLLAVLLLAGLLLLRLRAKKNSAPATVENNTNIAAPLVSTAEEQPNKSAIPNQNKLTQRIFSNEHDFKEPEVRTFDPDAPLPGQQPSAALEKQRSNETITNATITNKTKLAADTATAFTSTAVNVDESSIDTMLFAADEDAEIVATKQPEGTELENDEDGSEQIFNSTVAVELLDDSCSQDFESTEPTAADSNDDIAKALAALNQELAAEQQEQALHNNECAEPAESQSSEQKANPFANLSLDPSWDPNSTEKPTIAPKKTMPKSAKLIAAEERAKQLKTDER</sequence>
<keyword evidence="2" id="KW-1133">Transmembrane helix</keyword>
<feature type="compositionally biased region" description="Polar residues" evidence="1">
    <location>
        <begin position="36"/>
        <end position="46"/>
    </location>
</feature>
<gene>
    <name evidence="3" type="ORF">ENH88_06810</name>
</gene>
<dbReference type="EMBL" id="DRGM01000076">
    <property type="protein sequence ID" value="HEA16144.1"/>
    <property type="molecule type" value="Genomic_DNA"/>
</dbReference>
<dbReference type="Proteomes" id="UP000886188">
    <property type="component" value="Unassembled WGS sequence"/>
</dbReference>
<organism evidence="3">
    <name type="scientific">Pseudoalteromonas prydzensis</name>
    <dbReference type="NCBI Taxonomy" id="182141"/>
    <lineage>
        <taxon>Bacteria</taxon>
        <taxon>Pseudomonadati</taxon>
        <taxon>Pseudomonadota</taxon>
        <taxon>Gammaproteobacteria</taxon>
        <taxon>Alteromonadales</taxon>
        <taxon>Pseudoalteromonadaceae</taxon>
        <taxon>Pseudoalteromonas</taxon>
    </lineage>
</organism>
<feature type="region of interest" description="Disordered" evidence="1">
    <location>
        <begin position="1"/>
        <end position="99"/>
    </location>
</feature>
<evidence type="ECO:0000256" key="1">
    <source>
        <dbReference type="SAM" id="MobiDB-lite"/>
    </source>
</evidence>
<feature type="compositionally biased region" description="Polar residues" evidence="1">
    <location>
        <begin position="1"/>
        <end position="18"/>
    </location>
</feature>
<accession>A0A7V1CXS8</accession>
<keyword evidence="2" id="KW-0812">Transmembrane</keyword>
<dbReference type="RefSeq" id="WP_304181019.1">
    <property type="nucleotide sequence ID" value="NZ_DRGM01000076.1"/>
</dbReference>
<reference evidence="3" key="1">
    <citation type="journal article" date="2020" name="mSystems">
        <title>Genome- and Community-Level Interaction Insights into Carbon Utilization and Element Cycling Functions of Hydrothermarchaeota in Hydrothermal Sediment.</title>
        <authorList>
            <person name="Zhou Z."/>
            <person name="Liu Y."/>
            <person name="Xu W."/>
            <person name="Pan J."/>
            <person name="Luo Z.H."/>
            <person name="Li M."/>
        </authorList>
    </citation>
    <scope>NUCLEOTIDE SEQUENCE [LARGE SCALE GENOMIC DNA]</scope>
    <source>
        <strain evidence="3">HyVt-346</strain>
    </source>
</reference>
<keyword evidence="2" id="KW-0472">Membrane</keyword>
<feature type="compositionally biased region" description="Basic and acidic residues" evidence="1">
    <location>
        <begin position="433"/>
        <end position="446"/>
    </location>
</feature>
<evidence type="ECO:0000313" key="3">
    <source>
        <dbReference type="EMBL" id="HEA16144.1"/>
    </source>
</evidence>
<dbReference type="AlphaFoldDB" id="A0A7V1CXS8"/>
<feature type="region of interest" description="Disordered" evidence="1">
    <location>
        <begin position="372"/>
        <end position="446"/>
    </location>
</feature>